<evidence type="ECO:0000256" key="2">
    <source>
        <dbReference type="ARBA" id="ARBA00006214"/>
    </source>
</evidence>
<dbReference type="EMBL" id="JADEXQ010000017">
    <property type="protein sequence ID" value="MBE9029546.1"/>
    <property type="molecule type" value="Genomic_DNA"/>
</dbReference>
<keyword evidence="14" id="KW-1185">Reference proteome</keyword>
<comment type="similarity">
    <text evidence="2">Belongs to the VKOR family.</text>
</comment>
<evidence type="ECO:0000256" key="9">
    <source>
        <dbReference type="ARBA" id="ARBA00023284"/>
    </source>
</evidence>
<evidence type="ECO:0000256" key="4">
    <source>
        <dbReference type="ARBA" id="ARBA00022719"/>
    </source>
</evidence>
<feature type="transmembrane region" description="Helical" evidence="11">
    <location>
        <begin position="100"/>
        <end position="122"/>
    </location>
</feature>
<dbReference type="Pfam" id="PF07884">
    <property type="entry name" value="VKOR"/>
    <property type="match status" value="1"/>
</dbReference>
<dbReference type="Proteomes" id="UP000625316">
    <property type="component" value="Unassembled WGS sequence"/>
</dbReference>
<evidence type="ECO:0000256" key="1">
    <source>
        <dbReference type="ARBA" id="ARBA00004141"/>
    </source>
</evidence>
<dbReference type="InterPro" id="IPR012932">
    <property type="entry name" value="VKOR"/>
</dbReference>
<evidence type="ECO:0000256" key="5">
    <source>
        <dbReference type="ARBA" id="ARBA00022989"/>
    </source>
</evidence>
<keyword evidence="8" id="KW-1015">Disulfide bond</keyword>
<comment type="subcellular location">
    <subcellularLocation>
        <location evidence="1">Membrane</location>
        <topology evidence="1">Multi-pass membrane protein</topology>
    </subcellularLocation>
</comment>
<dbReference type="GO" id="GO:0016491">
    <property type="term" value="F:oxidoreductase activity"/>
    <property type="evidence" value="ECO:0007669"/>
    <property type="project" value="UniProtKB-KW"/>
</dbReference>
<evidence type="ECO:0000256" key="8">
    <source>
        <dbReference type="ARBA" id="ARBA00023157"/>
    </source>
</evidence>
<keyword evidence="6" id="KW-0560">Oxidoreductase</keyword>
<keyword evidence="5 11" id="KW-1133">Transmembrane helix</keyword>
<dbReference type="InterPro" id="IPR044698">
    <property type="entry name" value="VKOR/LTO1"/>
</dbReference>
<organism evidence="13 14">
    <name type="scientific">Romeriopsis navalis LEGE 11480</name>
    <dbReference type="NCBI Taxonomy" id="2777977"/>
    <lineage>
        <taxon>Bacteria</taxon>
        <taxon>Bacillati</taxon>
        <taxon>Cyanobacteriota</taxon>
        <taxon>Cyanophyceae</taxon>
        <taxon>Leptolyngbyales</taxon>
        <taxon>Leptolyngbyaceae</taxon>
        <taxon>Romeriopsis</taxon>
        <taxon>Romeriopsis navalis</taxon>
    </lineage>
</organism>
<keyword evidence="4" id="KW-0874">Quinone</keyword>
<dbReference type="Gene3D" id="1.20.1440.130">
    <property type="entry name" value="VKOR domain"/>
    <property type="match status" value="1"/>
</dbReference>
<feature type="domain" description="Vitamin K epoxide reductase" evidence="12">
    <location>
        <begin position="11"/>
        <end position="159"/>
    </location>
</feature>
<dbReference type="RefSeq" id="WP_264324364.1">
    <property type="nucleotide sequence ID" value="NZ_JADEXQ010000017.1"/>
</dbReference>
<evidence type="ECO:0000256" key="10">
    <source>
        <dbReference type="SAM" id="MobiDB-lite"/>
    </source>
</evidence>
<feature type="region of interest" description="Disordered" evidence="10">
    <location>
        <begin position="310"/>
        <end position="331"/>
    </location>
</feature>
<keyword evidence="7 11" id="KW-0472">Membrane</keyword>
<keyword evidence="3 11" id="KW-0812">Transmembrane</keyword>
<evidence type="ECO:0000313" key="13">
    <source>
        <dbReference type="EMBL" id="MBE9029546.1"/>
    </source>
</evidence>
<feature type="transmembrane region" description="Helical" evidence="11">
    <location>
        <begin position="16"/>
        <end position="37"/>
    </location>
</feature>
<evidence type="ECO:0000259" key="12">
    <source>
        <dbReference type="SMART" id="SM00756"/>
    </source>
</evidence>
<evidence type="ECO:0000256" key="7">
    <source>
        <dbReference type="ARBA" id="ARBA00023136"/>
    </source>
</evidence>
<evidence type="ECO:0000256" key="6">
    <source>
        <dbReference type="ARBA" id="ARBA00023002"/>
    </source>
</evidence>
<evidence type="ECO:0000256" key="3">
    <source>
        <dbReference type="ARBA" id="ARBA00022692"/>
    </source>
</evidence>
<dbReference type="CDD" id="cd12916">
    <property type="entry name" value="VKOR_1"/>
    <property type="match status" value="1"/>
</dbReference>
<dbReference type="GO" id="GO:0016020">
    <property type="term" value="C:membrane"/>
    <property type="evidence" value="ECO:0007669"/>
    <property type="project" value="UniProtKB-SubCell"/>
</dbReference>
<proteinExistence type="inferred from homology"/>
<dbReference type="AlphaFoldDB" id="A0A928VMS2"/>
<dbReference type="Gene3D" id="3.40.30.10">
    <property type="entry name" value="Glutaredoxin"/>
    <property type="match status" value="1"/>
</dbReference>
<protein>
    <submittedName>
        <fullName evidence="13">Vitamin K epoxide reductase family protein</fullName>
    </submittedName>
</protein>
<evidence type="ECO:0000256" key="11">
    <source>
        <dbReference type="SAM" id="Phobius"/>
    </source>
</evidence>
<reference evidence="13" key="1">
    <citation type="submission" date="2020-10" db="EMBL/GenBank/DDBJ databases">
        <authorList>
            <person name="Castelo-Branco R."/>
            <person name="Eusebio N."/>
            <person name="Adriana R."/>
            <person name="Vieira A."/>
            <person name="Brugerolle De Fraissinette N."/>
            <person name="Rezende De Castro R."/>
            <person name="Schneider M.P."/>
            <person name="Vasconcelos V."/>
            <person name="Leao P.N."/>
        </authorList>
    </citation>
    <scope>NUCLEOTIDE SEQUENCE</scope>
    <source>
        <strain evidence="13">LEGE 11480</strain>
    </source>
</reference>
<dbReference type="GO" id="GO:0048038">
    <property type="term" value="F:quinone binding"/>
    <property type="evidence" value="ECO:0007669"/>
    <property type="project" value="UniProtKB-KW"/>
</dbReference>
<accession>A0A928VMS2</accession>
<keyword evidence="9" id="KW-0676">Redox-active center</keyword>
<sequence length="331" mass="36150">MSRKRSKPWLHRFSRPLIGAIATVGTINTAYITYLRFTSTSCPTDTCAVLASRYATVFGQPLSLFGMLAYIAMIVFALLPLLINAETQKNLRNRLEDKTWLLLWVGATAMFAFSIYLMSIMFTEFVFGGRSLGLAGVCPFCLFSAILATAMFVLVILGREWEERGTLISIGTVVTLFTFVASLAIYAPPPEVTAGGTVTDTQGRVIFSYDTESGDAETQLAEHLQSTGAVMFGSYRCPHCCDQKALFGQAASPKMPYTECTPGGKDANPEVCQQELLESEKISKQPAGFPTWKIDGKYLTGKQTLQTLASASNYDGPQDFKNASSTRCTAQ</sequence>
<dbReference type="InterPro" id="IPR038354">
    <property type="entry name" value="VKOR_sf"/>
</dbReference>
<name>A0A928VMS2_9CYAN</name>
<feature type="transmembrane region" description="Helical" evidence="11">
    <location>
        <begin position="167"/>
        <end position="187"/>
    </location>
</feature>
<evidence type="ECO:0000313" key="14">
    <source>
        <dbReference type="Proteomes" id="UP000625316"/>
    </source>
</evidence>
<dbReference type="PANTHER" id="PTHR34573:SF1">
    <property type="entry name" value="VITAMIN K EPOXIDE REDUCTASE DOMAIN-CONTAINING PROTEIN"/>
    <property type="match status" value="1"/>
</dbReference>
<comment type="caution">
    <text evidence="13">The sequence shown here is derived from an EMBL/GenBank/DDBJ whole genome shotgun (WGS) entry which is preliminary data.</text>
</comment>
<feature type="transmembrane region" description="Helical" evidence="11">
    <location>
        <begin position="57"/>
        <end position="79"/>
    </location>
</feature>
<feature type="transmembrane region" description="Helical" evidence="11">
    <location>
        <begin position="134"/>
        <end position="155"/>
    </location>
</feature>
<gene>
    <name evidence="13" type="ORF">IQ266_07190</name>
</gene>
<dbReference type="SMART" id="SM00756">
    <property type="entry name" value="VKc"/>
    <property type="match status" value="1"/>
</dbReference>
<dbReference type="PANTHER" id="PTHR34573">
    <property type="entry name" value="VKC DOMAIN-CONTAINING PROTEIN"/>
    <property type="match status" value="1"/>
</dbReference>